<evidence type="ECO:0000256" key="6">
    <source>
        <dbReference type="ARBA" id="ARBA00023136"/>
    </source>
</evidence>
<feature type="transmembrane region" description="Helical" evidence="7">
    <location>
        <begin position="206"/>
        <end position="231"/>
    </location>
</feature>
<organism evidence="10 11">
    <name type="scientific">Streptomyces solicavernae</name>
    <dbReference type="NCBI Taxonomy" id="3043614"/>
    <lineage>
        <taxon>Bacteria</taxon>
        <taxon>Bacillati</taxon>
        <taxon>Actinomycetota</taxon>
        <taxon>Actinomycetes</taxon>
        <taxon>Kitasatosporales</taxon>
        <taxon>Streptomycetaceae</taxon>
        <taxon>Streptomyces</taxon>
    </lineage>
</organism>
<feature type="transmembrane region" description="Helical" evidence="7">
    <location>
        <begin position="120"/>
        <end position="141"/>
    </location>
</feature>
<dbReference type="PROSITE" id="PS50928">
    <property type="entry name" value="ABC_TM1"/>
    <property type="match status" value="1"/>
</dbReference>
<keyword evidence="4 7" id="KW-0812">Transmembrane</keyword>
<evidence type="ECO:0000313" key="11">
    <source>
        <dbReference type="Proteomes" id="UP001224661"/>
    </source>
</evidence>
<sequence>MTTVKNKHSKTPTGGGGAPEAGDTRPAGRPAPAPAHPTPDTAALRRRRRIELTRPWLLLAPALLVLAGLLLWPLIQVGKLSLQDYEVKFGGGVGTFTGLDHYADLLTSGLLWKTVLPNTVFFAVACVGLTIALGTLVALLLNRLGTTWRLICSVAILAAWAMPAVTGTYVWIWLFQPQDGLFSQLAGAIGLIDPATTNWFTERLPFYAIATLNVVHHGFPFVAITVLAGLLTIPKELYEAGMLDGANAWQRFWKITVPTIKPVFLVVTILSTIWDFKVFTQIFLMPGGNGSNPDVYNLGVFSYIEAFAKNDYGMGSAAAVLLTLLLLAITVVYIRTLFRQGEEEL</sequence>
<dbReference type="SUPFAM" id="SSF161098">
    <property type="entry name" value="MetI-like"/>
    <property type="match status" value="1"/>
</dbReference>
<dbReference type="InterPro" id="IPR000515">
    <property type="entry name" value="MetI-like"/>
</dbReference>
<comment type="subcellular location">
    <subcellularLocation>
        <location evidence="1 7">Cell membrane</location>
        <topology evidence="1 7">Multi-pass membrane protein</topology>
    </subcellularLocation>
</comment>
<protein>
    <submittedName>
        <fullName evidence="10">Sugar ABC transporter permease</fullName>
    </submittedName>
</protein>
<dbReference type="CDD" id="cd06261">
    <property type="entry name" value="TM_PBP2"/>
    <property type="match status" value="1"/>
</dbReference>
<dbReference type="Gene3D" id="1.10.3720.10">
    <property type="entry name" value="MetI-like"/>
    <property type="match status" value="1"/>
</dbReference>
<feature type="compositionally biased region" description="Basic residues" evidence="8">
    <location>
        <begin position="1"/>
        <end position="10"/>
    </location>
</feature>
<evidence type="ECO:0000259" key="9">
    <source>
        <dbReference type="PROSITE" id="PS50928"/>
    </source>
</evidence>
<dbReference type="PANTHER" id="PTHR43227:SF8">
    <property type="entry name" value="DIACETYLCHITOBIOSE UPTAKE SYSTEM PERMEASE PROTEIN DASB"/>
    <property type="match status" value="1"/>
</dbReference>
<dbReference type="InterPro" id="IPR035906">
    <property type="entry name" value="MetI-like_sf"/>
</dbReference>
<keyword evidence="11" id="KW-1185">Reference proteome</keyword>
<feature type="transmembrane region" description="Helical" evidence="7">
    <location>
        <begin position="56"/>
        <end position="75"/>
    </location>
</feature>
<evidence type="ECO:0000256" key="2">
    <source>
        <dbReference type="ARBA" id="ARBA00022448"/>
    </source>
</evidence>
<keyword evidence="6 7" id="KW-0472">Membrane</keyword>
<proteinExistence type="inferred from homology"/>
<comment type="caution">
    <text evidence="10">The sequence shown here is derived from an EMBL/GenBank/DDBJ whole genome shotgun (WGS) entry which is preliminary data.</text>
</comment>
<evidence type="ECO:0000256" key="7">
    <source>
        <dbReference type="RuleBase" id="RU363032"/>
    </source>
</evidence>
<accession>A0ABT6RZB7</accession>
<feature type="domain" description="ABC transmembrane type-1" evidence="9">
    <location>
        <begin position="116"/>
        <end position="333"/>
    </location>
</feature>
<dbReference type="Pfam" id="PF00528">
    <property type="entry name" value="BPD_transp_1"/>
    <property type="match status" value="1"/>
</dbReference>
<keyword evidence="2 7" id="KW-0813">Transport</keyword>
<evidence type="ECO:0000256" key="3">
    <source>
        <dbReference type="ARBA" id="ARBA00022475"/>
    </source>
</evidence>
<name>A0ABT6RZB7_9ACTN</name>
<evidence type="ECO:0000256" key="1">
    <source>
        <dbReference type="ARBA" id="ARBA00004651"/>
    </source>
</evidence>
<dbReference type="EMBL" id="JASCIR010000032">
    <property type="protein sequence ID" value="MDI3389779.1"/>
    <property type="molecule type" value="Genomic_DNA"/>
</dbReference>
<feature type="transmembrane region" description="Helical" evidence="7">
    <location>
        <begin position="252"/>
        <end position="274"/>
    </location>
</feature>
<dbReference type="Proteomes" id="UP001224661">
    <property type="component" value="Unassembled WGS sequence"/>
</dbReference>
<keyword evidence="5 7" id="KW-1133">Transmembrane helix</keyword>
<dbReference type="PANTHER" id="PTHR43227">
    <property type="entry name" value="BLL4140 PROTEIN"/>
    <property type="match status" value="1"/>
</dbReference>
<feature type="transmembrane region" description="Helical" evidence="7">
    <location>
        <begin position="148"/>
        <end position="174"/>
    </location>
</feature>
<feature type="region of interest" description="Disordered" evidence="8">
    <location>
        <begin position="1"/>
        <end position="43"/>
    </location>
</feature>
<dbReference type="RefSeq" id="WP_282516243.1">
    <property type="nucleotide sequence ID" value="NZ_JASCIR010000032.1"/>
</dbReference>
<gene>
    <name evidence="10" type="ORF">QIS99_26840</name>
</gene>
<evidence type="ECO:0000313" key="10">
    <source>
        <dbReference type="EMBL" id="MDI3389779.1"/>
    </source>
</evidence>
<feature type="transmembrane region" description="Helical" evidence="7">
    <location>
        <begin position="312"/>
        <end position="334"/>
    </location>
</feature>
<keyword evidence="3" id="KW-1003">Cell membrane</keyword>
<evidence type="ECO:0000256" key="8">
    <source>
        <dbReference type="SAM" id="MobiDB-lite"/>
    </source>
</evidence>
<dbReference type="InterPro" id="IPR050809">
    <property type="entry name" value="UgpAE/MalFG_permease"/>
</dbReference>
<evidence type="ECO:0000256" key="4">
    <source>
        <dbReference type="ARBA" id="ARBA00022692"/>
    </source>
</evidence>
<evidence type="ECO:0000256" key="5">
    <source>
        <dbReference type="ARBA" id="ARBA00022989"/>
    </source>
</evidence>
<reference evidence="10 11" key="1">
    <citation type="submission" date="2023-05" db="EMBL/GenBank/DDBJ databases">
        <title>Draft genome sequence of Streptomyces sp. B-S-A8 isolated from a cave soil in Thailand.</title>
        <authorList>
            <person name="Chamroensaksri N."/>
            <person name="Muangham S."/>
        </authorList>
    </citation>
    <scope>NUCLEOTIDE SEQUENCE [LARGE SCALE GENOMIC DNA]</scope>
    <source>
        <strain evidence="10 11">B-S-A8</strain>
    </source>
</reference>
<comment type="similarity">
    <text evidence="7">Belongs to the binding-protein-dependent transport system permease family.</text>
</comment>